<dbReference type="SUPFAM" id="SSF82657">
    <property type="entry name" value="BolA-like"/>
    <property type="match status" value="1"/>
</dbReference>
<evidence type="ECO:0000256" key="1">
    <source>
        <dbReference type="RuleBase" id="RU003860"/>
    </source>
</evidence>
<proteinExistence type="inferred from homology"/>
<protein>
    <submittedName>
        <fullName evidence="2">BolA family transcriptional regulator</fullName>
    </submittedName>
</protein>
<dbReference type="RefSeq" id="WP_394833616.1">
    <property type="nucleotide sequence ID" value="NZ_CP089929.1"/>
</dbReference>
<dbReference type="InterPro" id="IPR036065">
    <property type="entry name" value="BolA-like_sf"/>
</dbReference>
<dbReference type="Proteomes" id="UP001374803">
    <property type="component" value="Chromosome"/>
</dbReference>
<keyword evidence="3" id="KW-1185">Reference proteome</keyword>
<reference evidence="2" key="1">
    <citation type="submission" date="2021-12" db="EMBL/GenBank/DDBJ databases">
        <title>Discovery of the Pendulisporaceae a myxobacterial family with distinct sporulation behavior and unique specialized metabolism.</title>
        <authorList>
            <person name="Garcia R."/>
            <person name="Popoff A."/>
            <person name="Bader C.D."/>
            <person name="Loehr J."/>
            <person name="Walesch S."/>
            <person name="Walt C."/>
            <person name="Boldt J."/>
            <person name="Bunk B."/>
            <person name="Haeckl F.J.F.P.J."/>
            <person name="Gunesch A.P."/>
            <person name="Birkelbach J."/>
            <person name="Nuebel U."/>
            <person name="Pietschmann T."/>
            <person name="Bach T."/>
            <person name="Mueller R."/>
        </authorList>
    </citation>
    <scope>NUCLEOTIDE SEQUENCE</scope>
    <source>
        <strain evidence="2">MSr11367</strain>
    </source>
</reference>
<evidence type="ECO:0000313" key="2">
    <source>
        <dbReference type="EMBL" id="WXB03983.1"/>
    </source>
</evidence>
<dbReference type="Pfam" id="PF01722">
    <property type="entry name" value="BolA"/>
    <property type="match status" value="1"/>
</dbReference>
<gene>
    <name evidence="2" type="ORF">LVJ94_44630</name>
</gene>
<organism evidence="2 3">
    <name type="scientific">Pendulispora rubella</name>
    <dbReference type="NCBI Taxonomy" id="2741070"/>
    <lineage>
        <taxon>Bacteria</taxon>
        <taxon>Pseudomonadati</taxon>
        <taxon>Myxococcota</taxon>
        <taxon>Myxococcia</taxon>
        <taxon>Myxococcales</taxon>
        <taxon>Sorangiineae</taxon>
        <taxon>Pendulisporaceae</taxon>
        <taxon>Pendulispora</taxon>
    </lineage>
</organism>
<sequence>MSDHPTNFKGDIVAAITSAIESKITDSKVEVTGGGGHYTIAVTSAAFAGLGRVDAQRLVYSAIAHLMAGDGAPVHAVDSLRTIVP</sequence>
<name>A0ABZ2KZ74_9BACT</name>
<evidence type="ECO:0000313" key="3">
    <source>
        <dbReference type="Proteomes" id="UP001374803"/>
    </source>
</evidence>
<comment type="similarity">
    <text evidence="1">Belongs to the BolA/IbaG family.</text>
</comment>
<accession>A0ABZ2KZ74</accession>
<dbReference type="EMBL" id="CP089983">
    <property type="protein sequence ID" value="WXB03983.1"/>
    <property type="molecule type" value="Genomic_DNA"/>
</dbReference>
<dbReference type="Gene3D" id="3.30.300.90">
    <property type="entry name" value="BolA-like"/>
    <property type="match status" value="1"/>
</dbReference>
<dbReference type="InterPro" id="IPR002634">
    <property type="entry name" value="BolA"/>
</dbReference>